<keyword evidence="1" id="KW-1133">Transmembrane helix</keyword>
<name>A0A3M7SYU4_BRAPC</name>
<keyword evidence="3" id="KW-1185">Reference proteome</keyword>
<reference evidence="2 3" key="1">
    <citation type="journal article" date="2018" name="Sci. Rep.">
        <title>Genomic signatures of local adaptation to the degree of environmental predictability in rotifers.</title>
        <authorList>
            <person name="Franch-Gras L."/>
            <person name="Hahn C."/>
            <person name="Garcia-Roger E.M."/>
            <person name="Carmona M.J."/>
            <person name="Serra M."/>
            <person name="Gomez A."/>
        </authorList>
    </citation>
    <scope>NUCLEOTIDE SEQUENCE [LARGE SCALE GENOMIC DNA]</scope>
    <source>
        <strain evidence="2">HYR1</strain>
    </source>
</reference>
<evidence type="ECO:0000256" key="1">
    <source>
        <dbReference type="SAM" id="Phobius"/>
    </source>
</evidence>
<gene>
    <name evidence="2" type="ORF">BpHYR1_044514</name>
</gene>
<dbReference type="EMBL" id="REGN01000564">
    <property type="protein sequence ID" value="RNA40991.1"/>
    <property type="molecule type" value="Genomic_DNA"/>
</dbReference>
<evidence type="ECO:0000313" key="2">
    <source>
        <dbReference type="EMBL" id="RNA40991.1"/>
    </source>
</evidence>
<comment type="caution">
    <text evidence="2">The sequence shown here is derived from an EMBL/GenBank/DDBJ whole genome shotgun (WGS) entry which is preliminary data.</text>
</comment>
<evidence type="ECO:0000313" key="3">
    <source>
        <dbReference type="Proteomes" id="UP000276133"/>
    </source>
</evidence>
<dbReference type="Proteomes" id="UP000276133">
    <property type="component" value="Unassembled WGS sequence"/>
</dbReference>
<accession>A0A3M7SYU4</accession>
<dbReference type="AlphaFoldDB" id="A0A3M7SYU4"/>
<feature type="transmembrane region" description="Helical" evidence="1">
    <location>
        <begin position="40"/>
        <end position="65"/>
    </location>
</feature>
<proteinExistence type="predicted"/>
<keyword evidence="1" id="KW-0812">Transmembrane</keyword>
<organism evidence="2 3">
    <name type="scientific">Brachionus plicatilis</name>
    <name type="common">Marine rotifer</name>
    <name type="synonym">Brachionus muelleri</name>
    <dbReference type="NCBI Taxonomy" id="10195"/>
    <lineage>
        <taxon>Eukaryota</taxon>
        <taxon>Metazoa</taxon>
        <taxon>Spiralia</taxon>
        <taxon>Gnathifera</taxon>
        <taxon>Rotifera</taxon>
        <taxon>Eurotatoria</taxon>
        <taxon>Monogononta</taxon>
        <taxon>Pseudotrocha</taxon>
        <taxon>Ploima</taxon>
        <taxon>Brachionidae</taxon>
        <taxon>Brachionus</taxon>
    </lineage>
</organism>
<protein>
    <submittedName>
        <fullName evidence="2">Uncharacterized protein</fullName>
    </submittedName>
</protein>
<sequence>MGPLVHDGPGARLLRARVGRLGVLRVARLAPARAHQLALYVLRVVLFVLVLVVLEPLGHLVAVLVRRNACFRLVHVCRVETGQHRVRICLHLSKLVQTFYKEREREQKAHESNRLRENIELKVYFLPQQQHRHHDDRDEFIDFSIIC</sequence>
<keyword evidence="1" id="KW-0472">Membrane</keyword>